<dbReference type="OrthoDB" id="5575722at2759"/>
<reference evidence="4 5" key="2">
    <citation type="journal article" date="2013" name="PLoS Genet.">
        <title>Comparative genome structure, secondary metabolite, and effector coding capacity across Cochliobolus pathogens.</title>
        <authorList>
            <person name="Condon B.J."/>
            <person name="Leng Y."/>
            <person name="Wu D."/>
            <person name="Bushley K.E."/>
            <person name="Ohm R.A."/>
            <person name="Otillar R."/>
            <person name="Martin J."/>
            <person name="Schackwitz W."/>
            <person name="Grimwood J."/>
            <person name="MohdZainudin N."/>
            <person name="Xue C."/>
            <person name="Wang R."/>
            <person name="Manning V.A."/>
            <person name="Dhillon B."/>
            <person name="Tu Z.J."/>
            <person name="Steffenson B.J."/>
            <person name="Salamov A."/>
            <person name="Sun H."/>
            <person name="Lowry S."/>
            <person name="LaButti K."/>
            <person name="Han J."/>
            <person name="Copeland A."/>
            <person name="Lindquist E."/>
            <person name="Barry K."/>
            <person name="Schmutz J."/>
            <person name="Baker S.E."/>
            <person name="Ciuffetti L.M."/>
            <person name="Grigoriev I.V."/>
            <person name="Zhong S."/>
            <person name="Turgeon B.G."/>
        </authorList>
    </citation>
    <scope>NUCLEOTIDE SEQUENCE [LARGE SCALE GENOMIC DNA]</scope>
    <source>
        <strain evidence="5">28A</strain>
    </source>
</reference>
<evidence type="ECO:0000256" key="2">
    <source>
        <dbReference type="SAM" id="MobiDB-lite"/>
    </source>
</evidence>
<dbReference type="GeneID" id="19395765"/>
<feature type="domain" description="HAUS augmin-like complex subunit 6 N-terminal" evidence="3">
    <location>
        <begin position="9"/>
        <end position="230"/>
    </location>
</feature>
<dbReference type="RefSeq" id="XP_008028424.1">
    <property type="nucleotide sequence ID" value="XM_008030233.1"/>
</dbReference>
<sequence>MPASDIRLFVTNLRLLDFGQRQDWPDITVQTFSAKNADQRQRIAGTEWALFRLFEIWDPNETAQKLQPFFPPLEPLQSLNLRAALFRCLNDLKKNGVLGREAVLRKTMLDECKGDKFYEVMAIFSNAVLKKVLAARDGGARDAAVARRLATAPILSPDQQRSLLPLAIAHKAALLNVLKKKEEKRRKYLEFEGLLDKKAEDINSRIRKCKDTPRAKKPAVTQKEADVVKRQLKDNWIGNQKWLDVMLHGDGVQAEDAFLSSRFDKVWHMVENDRKLEDVAPETGLLENLQSRVREQQERLQKWKAFHDELQSDAAGTEKPANAKSAVPIQELKFDAHSQYQLPSSKEKVEDAAIKRPELRAEYRDILSDMETELSCAGTNKTGPISTIMPRRRTSPAKDTQSPVPRRKMTLSDSLPGSPTSPVVPPKPKHLSRPNSLHKVPTLSRPPQHVSAGSTPIDSEATLIGQSSTRRSTPPRPGHVASPVETRYENGLTRERTPPTSIRTNGTSNVDSPEPTVTLTVQKASPSPKRSPESPPKPLILTFAPPVFDAEEAMADQIIDSIGNATPSPVKKPQPRMSLSLLERTRMTMSHSTSFSPVAESPDPLPTMAPPPLPSASDDDTTTRHATLLERTRLSMTATQSLPRPKKPTQRKSSTSRQSLYPVNQLESPHPRDSTDHLDHENIDGTDQLFSDETDYDHVFKSRPRIATSPVWSPEGRRNSTDADEEYADDDDPDGVTGIDLADVDQDYDDDEEGGYRGSWVDSPSQKRG</sequence>
<feature type="region of interest" description="Disordered" evidence="2">
    <location>
        <begin position="374"/>
        <end position="538"/>
    </location>
</feature>
<feature type="non-terminal residue" evidence="4">
    <location>
        <position position="769"/>
    </location>
</feature>
<protein>
    <recommendedName>
        <fullName evidence="3">HAUS augmin-like complex subunit 6 N-terminal domain-containing protein</fullName>
    </recommendedName>
</protein>
<reference evidence="4 5" key="1">
    <citation type="journal article" date="2012" name="PLoS Pathog.">
        <title>Diverse lifestyles and strategies of plant pathogenesis encoded in the genomes of eighteen Dothideomycetes fungi.</title>
        <authorList>
            <person name="Ohm R.A."/>
            <person name="Feau N."/>
            <person name="Henrissat B."/>
            <person name="Schoch C.L."/>
            <person name="Horwitz B.A."/>
            <person name="Barry K.W."/>
            <person name="Condon B.J."/>
            <person name="Copeland A.C."/>
            <person name="Dhillon B."/>
            <person name="Glaser F."/>
            <person name="Hesse C.N."/>
            <person name="Kosti I."/>
            <person name="LaButti K."/>
            <person name="Lindquist E.A."/>
            <person name="Lucas S."/>
            <person name="Salamov A.A."/>
            <person name="Bradshaw R.E."/>
            <person name="Ciuffetti L."/>
            <person name="Hamelin R.C."/>
            <person name="Kema G.H.J."/>
            <person name="Lawrence C."/>
            <person name="Scott J.A."/>
            <person name="Spatafora J.W."/>
            <person name="Turgeon B.G."/>
            <person name="de Wit P.J.G.M."/>
            <person name="Zhong S."/>
            <person name="Goodwin S.B."/>
            <person name="Grigoriev I.V."/>
        </authorList>
    </citation>
    <scope>NUCLEOTIDE SEQUENCE [LARGE SCALE GENOMIC DNA]</scope>
    <source>
        <strain evidence="5">28A</strain>
    </source>
</reference>
<dbReference type="eggNOG" id="ENOG502S4RN">
    <property type="taxonomic scope" value="Eukaryota"/>
</dbReference>
<evidence type="ECO:0000313" key="5">
    <source>
        <dbReference type="Proteomes" id="UP000016935"/>
    </source>
</evidence>
<dbReference type="STRING" id="671987.R0IFE3"/>
<dbReference type="EMBL" id="KB908814">
    <property type="protein sequence ID" value="EOA83995.1"/>
    <property type="molecule type" value="Genomic_DNA"/>
</dbReference>
<name>R0IFE3_EXST2</name>
<feature type="compositionally biased region" description="Basic and acidic residues" evidence="2">
    <location>
        <begin position="621"/>
        <end position="633"/>
    </location>
</feature>
<feature type="compositionally biased region" description="Polar residues" evidence="2">
    <location>
        <begin position="498"/>
        <end position="524"/>
    </location>
</feature>
<accession>R0IFE3</accession>
<evidence type="ECO:0000313" key="4">
    <source>
        <dbReference type="EMBL" id="EOA83995.1"/>
    </source>
</evidence>
<organism evidence="4 5">
    <name type="scientific">Exserohilum turcicum (strain 28A)</name>
    <name type="common">Northern leaf blight fungus</name>
    <name type="synonym">Setosphaeria turcica</name>
    <dbReference type="NCBI Taxonomy" id="671987"/>
    <lineage>
        <taxon>Eukaryota</taxon>
        <taxon>Fungi</taxon>
        <taxon>Dikarya</taxon>
        <taxon>Ascomycota</taxon>
        <taxon>Pezizomycotina</taxon>
        <taxon>Dothideomycetes</taxon>
        <taxon>Pleosporomycetidae</taxon>
        <taxon>Pleosporales</taxon>
        <taxon>Pleosporineae</taxon>
        <taxon>Pleosporaceae</taxon>
        <taxon>Exserohilum</taxon>
    </lineage>
</organism>
<feature type="coiled-coil region" evidence="1">
    <location>
        <begin position="286"/>
        <end position="313"/>
    </location>
</feature>
<feature type="compositionally biased region" description="Pro residues" evidence="2">
    <location>
        <begin position="603"/>
        <end position="614"/>
    </location>
</feature>
<feature type="compositionally biased region" description="Basic and acidic residues" evidence="2">
    <location>
        <begin position="669"/>
        <end position="683"/>
    </location>
</feature>
<feature type="compositionally biased region" description="Polar residues" evidence="2">
    <location>
        <begin position="651"/>
        <end position="667"/>
    </location>
</feature>
<feature type="compositionally biased region" description="Acidic residues" evidence="2">
    <location>
        <begin position="742"/>
        <end position="753"/>
    </location>
</feature>
<feature type="compositionally biased region" description="Basic and acidic residues" evidence="2">
    <location>
        <begin position="486"/>
        <end position="497"/>
    </location>
</feature>
<feature type="region of interest" description="Disordered" evidence="2">
    <location>
        <begin position="590"/>
        <end position="769"/>
    </location>
</feature>
<proteinExistence type="predicted"/>
<dbReference type="HOGENOM" id="CLU_013984_0_1_1"/>
<dbReference type="Proteomes" id="UP000016935">
    <property type="component" value="Unassembled WGS sequence"/>
</dbReference>
<evidence type="ECO:0000256" key="1">
    <source>
        <dbReference type="SAM" id="Coils"/>
    </source>
</evidence>
<dbReference type="Pfam" id="PF14661">
    <property type="entry name" value="HAUS6_N"/>
    <property type="match status" value="1"/>
</dbReference>
<dbReference type="InterPro" id="IPR028163">
    <property type="entry name" value="HAUS_6_N"/>
</dbReference>
<keyword evidence="1" id="KW-0175">Coiled coil</keyword>
<feature type="compositionally biased region" description="Acidic residues" evidence="2">
    <location>
        <begin position="722"/>
        <end position="734"/>
    </location>
</feature>
<dbReference type="AlphaFoldDB" id="R0IFE3"/>
<evidence type="ECO:0000259" key="3">
    <source>
        <dbReference type="Pfam" id="PF14661"/>
    </source>
</evidence>
<keyword evidence="5" id="KW-1185">Reference proteome</keyword>
<gene>
    <name evidence="4" type="ORF">SETTUDRAFT_118945</name>
</gene>